<evidence type="ECO:0000313" key="2">
    <source>
        <dbReference type="Proteomes" id="UP000291562"/>
    </source>
</evidence>
<gene>
    <name evidence="1" type="ORF">ELE36_10125</name>
</gene>
<proteinExistence type="predicted"/>
<keyword evidence="2" id="KW-1185">Reference proteome</keyword>
<dbReference type="RefSeq" id="WP_129832968.1">
    <property type="nucleotide sequence ID" value="NZ_CP035704.1"/>
</dbReference>
<reference evidence="1 2" key="1">
    <citation type="submission" date="2019-01" db="EMBL/GenBank/DDBJ databases">
        <title>Pseudolysobacter antarctica gen. nov., sp. nov., isolated from Fildes Peninsula, Antarctica.</title>
        <authorList>
            <person name="Wei Z."/>
            <person name="Peng F."/>
        </authorList>
    </citation>
    <scope>NUCLEOTIDE SEQUENCE [LARGE SCALE GENOMIC DNA]</scope>
    <source>
        <strain evidence="1 2">AQ6-296</strain>
    </source>
</reference>
<sequence>MATKDAKAARSQLGRSRQDVLKITSAHVAEQRQLKGKVRELEKRLKALSKKNEPNRGGAKAKR</sequence>
<protein>
    <submittedName>
        <fullName evidence="1">Uncharacterized protein</fullName>
    </submittedName>
</protein>
<evidence type="ECO:0000313" key="1">
    <source>
        <dbReference type="EMBL" id="QBB70690.1"/>
    </source>
</evidence>
<name>A0A411HJW4_9GAMM</name>
<organism evidence="1 2">
    <name type="scientific">Pseudolysobacter antarcticus</name>
    <dbReference type="NCBI Taxonomy" id="2511995"/>
    <lineage>
        <taxon>Bacteria</taxon>
        <taxon>Pseudomonadati</taxon>
        <taxon>Pseudomonadota</taxon>
        <taxon>Gammaproteobacteria</taxon>
        <taxon>Lysobacterales</taxon>
        <taxon>Rhodanobacteraceae</taxon>
        <taxon>Pseudolysobacter</taxon>
    </lineage>
</organism>
<dbReference type="EMBL" id="CP035704">
    <property type="protein sequence ID" value="QBB70690.1"/>
    <property type="molecule type" value="Genomic_DNA"/>
</dbReference>
<accession>A0A411HJW4</accession>
<dbReference type="Proteomes" id="UP000291562">
    <property type="component" value="Chromosome"/>
</dbReference>
<dbReference type="KEGG" id="xbc:ELE36_10125"/>
<dbReference type="AlphaFoldDB" id="A0A411HJW4"/>